<dbReference type="EMBL" id="VSSQ01001665">
    <property type="protein sequence ID" value="MPM10210.1"/>
    <property type="molecule type" value="Genomic_DNA"/>
</dbReference>
<dbReference type="EC" id="3.1.4.-" evidence="2"/>
<dbReference type="Gene3D" id="3.90.1140.10">
    <property type="entry name" value="Cyclic phosphodiesterase"/>
    <property type="match status" value="1"/>
</dbReference>
<comment type="caution">
    <text evidence="2">The sequence shown here is derived from an EMBL/GenBank/DDBJ whole genome shotgun (WGS) entry which is preliminary data.</text>
</comment>
<dbReference type="PANTHER" id="PTHR35561:SF1">
    <property type="entry name" value="RNA 2',3'-CYCLIC PHOSPHODIESTERASE"/>
    <property type="match status" value="1"/>
</dbReference>
<dbReference type="PANTHER" id="PTHR35561">
    <property type="entry name" value="RNA 2',3'-CYCLIC PHOSPHODIESTERASE"/>
    <property type="match status" value="1"/>
</dbReference>
<dbReference type="InterPro" id="IPR009097">
    <property type="entry name" value="Cyclic_Pdiesterase"/>
</dbReference>
<dbReference type="GO" id="GO:0008664">
    <property type="term" value="F:RNA 2',3'-cyclic 3'-phosphodiesterase activity"/>
    <property type="evidence" value="ECO:0007669"/>
    <property type="project" value="InterPro"/>
</dbReference>
<gene>
    <name evidence="2" type="primary">thpR_7</name>
    <name evidence="2" type="ORF">SDC9_56537</name>
</gene>
<evidence type="ECO:0000313" key="2">
    <source>
        <dbReference type="EMBL" id="MPM10210.1"/>
    </source>
</evidence>
<sequence>MVFPITKAYTQVMRLFYALTFDEQTLSRLSDIQDSLVPLLEKGRKSAKHNLHLTLSFLGNQEPRLLPLFKEIVAALPNTPINLQFSHLGRFTKSGGDVIWLGIQRNVELLHLQSMLVEHLSKCRVPISDTSFAAHVTLFRNARIAELPSFSPFSCTSQAIRLMLSHQLENVLVYTPLASNFLLEN</sequence>
<dbReference type="AlphaFoldDB" id="A0A644X241"/>
<dbReference type="NCBIfam" id="TIGR02258">
    <property type="entry name" value="2_5_ligase"/>
    <property type="match status" value="1"/>
</dbReference>
<reference evidence="2" key="1">
    <citation type="submission" date="2019-08" db="EMBL/GenBank/DDBJ databases">
        <authorList>
            <person name="Kucharzyk K."/>
            <person name="Murdoch R.W."/>
            <person name="Higgins S."/>
            <person name="Loffler F."/>
        </authorList>
    </citation>
    <scope>NUCLEOTIDE SEQUENCE</scope>
</reference>
<proteinExistence type="inferred from homology"/>
<dbReference type="HAMAP" id="MF_01940">
    <property type="entry name" value="RNA_CPDase"/>
    <property type="match status" value="1"/>
</dbReference>
<evidence type="ECO:0000256" key="1">
    <source>
        <dbReference type="ARBA" id="ARBA00022801"/>
    </source>
</evidence>
<protein>
    <submittedName>
        <fullName evidence="2">RNA 2',3'-cyclic phosphodiesterase</fullName>
        <ecNumber evidence="2">3.1.4.-</ecNumber>
    </submittedName>
</protein>
<accession>A0A644X241</accession>
<name>A0A644X241_9ZZZZ</name>
<dbReference type="GO" id="GO:0004113">
    <property type="term" value="F:2',3'-cyclic-nucleotide 3'-phosphodiesterase activity"/>
    <property type="evidence" value="ECO:0007669"/>
    <property type="project" value="InterPro"/>
</dbReference>
<keyword evidence="1 2" id="KW-0378">Hydrolase</keyword>
<organism evidence="2">
    <name type="scientific">bioreactor metagenome</name>
    <dbReference type="NCBI Taxonomy" id="1076179"/>
    <lineage>
        <taxon>unclassified sequences</taxon>
        <taxon>metagenomes</taxon>
        <taxon>ecological metagenomes</taxon>
    </lineage>
</organism>
<dbReference type="SUPFAM" id="SSF55144">
    <property type="entry name" value="LigT-like"/>
    <property type="match status" value="1"/>
</dbReference>
<dbReference type="Pfam" id="PF13563">
    <property type="entry name" value="2_5_RNA_ligase2"/>
    <property type="match status" value="1"/>
</dbReference>
<dbReference type="InterPro" id="IPR004175">
    <property type="entry name" value="RNA_CPDase"/>
</dbReference>